<reference evidence="3 4" key="1">
    <citation type="submission" date="2016-02" db="EMBL/GenBank/DDBJ databases">
        <title>Biosynthesis of antibiotic leucinostatins and their inhibition on Phytophthora in bio-control Purpureocillium lilacinum.</title>
        <authorList>
            <person name="Wang G."/>
            <person name="Liu Z."/>
            <person name="Lin R."/>
            <person name="Li E."/>
            <person name="Mao Z."/>
            <person name="Ling J."/>
            <person name="Yin W."/>
            <person name="Xie B."/>
        </authorList>
    </citation>
    <scope>NUCLEOTIDE SEQUENCE [LARGE SCALE GENOMIC DNA]</scope>
    <source>
        <strain evidence="2">PLBJ-1</strain>
        <strain evidence="3">PLFJ-1</strain>
    </source>
</reference>
<gene>
    <name evidence="2" type="ORF">VFPBJ_09237</name>
    <name evidence="3" type="ORF">VFPFJ_09347</name>
</gene>
<organism evidence="3 4">
    <name type="scientific">Purpureocillium lilacinum</name>
    <name type="common">Paecilomyces lilacinus</name>
    <dbReference type="NCBI Taxonomy" id="33203"/>
    <lineage>
        <taxon>Eukaryota</taxon>
        <taxon>Fungi</taxon>
        <taxon>Dikarya</taxon>
        <taxon>Ascomycota</taxon>
        <taxon>Pezizomycotina</taxon>
        <taxon>Sordariomycetes</taxon>
        <taxon>Hypocreomycetidae</taxon>
        <taxon>Hypocreales</taxon>
        <taxon>Ophiocordycipitaceae</taxon>
        <taxon>Purpureocillium</taxon>
    </lineage>
</organism>
<feature type="transmembrane region" description="Helical" evidence="1">
    <location>
        <begin position="12"/>
        <end position="31"/>
    </location>
</feature>
<dbReference type="Proteomes" id="UP000078240">
    <property type="component" value="Unassembled WGS sequence"/>
</dbReference>
<name>A0A179GSM8_PURLI</name>
<evidence type="ECO:0000313" key="2">
    <source>
        <dbReference type="EMBL" id="OAQ75262.1"/>
    </source>
</evidence>
<dbReference type="Proteomes" id="UP000078340">
    <property type="component" value="Unassembled WGS sequence"/>
</dbReference>
<protein>
    <submittedName>
        <fullName evidence="3">Uncharacterized protein</fullName>
    </submittedName>
</protein>
<sequence length="93" mass="10259">MDRTGRWGVGALSVYIGILYPFVCVFGRNLLDITTESCHSHELLFCLPLAKDGMAKGLTVEDGRGTSRARRDDWAQDLILNIEAKSVITNSDS</sequence>
<comment type="caution">
    <text evidence="3">The sequence shown here is derived from an EMBL/GenBank/DDBJ whole genome shotgun (WGS) entry which is preliminary data.</text>
</comment>
<proteinExistence type="predicted"/>
<evidence type="ECO:0000313" key="3">
    <source>
        <dbReference type="EMBL" id="OAQ80894.1"/>
    </source>
</evidence>
<accession>A0A179GSM8</accession>
<evidence type="ECO:0000313" key="4">
    <source>
        <dbReference type="Proteomes" id="UP000078340"/>
    </source>
</evidence>
<keyword evidence="1" id="KW-0812">Transmembrane</keyword>
<keyword evidence="1" id="KW-1133">Transmembrane helix</keyword>
<keyword evidence="1" id="KW-0472">Membrane</keyword>
<evidence type="ECO:0000256" key="1">
    <source>
        <dbReference type="SAM" id="Phobius"/>
    </source>
</evidence>
<dbReference type="EMBL" id="LSBH01000008">
    <property type="protein sequence ID" value="OAQ75262.1"/>
    <property type="molecule type" value="Genomic_DNA"/>
</dbReference>
<dbReference type="EMBL" id="LSBI01000009">
    <property type="protein sequence ID" value="OAQ80894.1"/>
    <property type="molecule type" value="Genomic_DNA"/>
</dbReference>
<dbReference type="AlphaFoldDB" id="A0A179GSM8"/>